<accession>A0A165D3G5</accession>
<sequence>MQAVCGVYSFFRGESLSSSHGRVFSTLHPRVAASSSTARSLLAGISARFSSFPLPTPTPFTIATQPYSYFARFQPLRFVLAGLVFFDCSAVKCGCAGGCRRSQPGFADPHVRLSTSSLRQAPVTVKRTTQVFPVVLVWIDSTHSSTRCVAFLCKLSLGVLNAFPLRLQSIFDVANGSFSQCASPSSSRRLFDSMRTVHQHVLAHPLPSPRSYPLIR</sequence>
<name>A0A165D3G5_EXIGL</name>
<organism evidence="1 2">
    <name type="scientific">Exidia glandulosa HHB12029</name>
    <dbReference type="NCBI Taxonomy" id="1314781"/>
    <lineage>
        <taxon>Eukaryota</taxon>
        <taxon>Fungi</taxon>
        <taxon>Dikarya</taxon>
        <taxon>Basidiomycota</taxon>
        <taxon>Agaricomycotina</taxon>
        <taxon>Agaricomycetes</taxon>
        <taxon>Auriculariales</taxon>
        <taxon>Exidiaceae</taxon>
        <taxon>Exidia</taxon>
    </lineage>
</organism>
<keyword evidence="2" id="KW-1185">Reference proteome</keyword>
<dbReference type="Proteomes" id="UP000077266">
    <property type="component" value="Unassembled WGS sequence"/>
</dbReference>
<dbReference type="InParanoid" id="A0A165D3G5"/>
<evidence type="ECO:0000313" key="1">
    <source>
        <dbReference type="EMBL" id="KZV83701.1"/>
    </source>
</evidence>
<gene>
    <name evidence="1" type="ORF">EXIGLDRAFT_306459</name>
</gene>
<dbReference type="EMBL" id="KV426258">
    <property type="protein sequence ID" value="KZV83701.1"/>
    <property type="molecule type" value="Genomic_DNA"/>
</dbReference>
<reference evidence="1 2" key="1">
    <citation type="journal article" date="2016" name="Mol. Biol. Evol.">
        <title>Comparative Genomics of Early-Diverging Mushroom-Forming Fungi Provides Insights into the Origins of Lignocellulose Decay Capabilities.</title>
        <authorList>
            <person name="Nagy L.G."/>
            <person name="Riley R."/>
            <person name="Tritt A."/>
            <person name="Adam C."/>
            <person name="Daum C."/>
            <person name="Floudas D."/>
            <person name="Sun H."/>
            <person name="Yadav J.S."/>
            <person name="Pangilinan J."/>
            <person name="Larsson K.H."/>
            <person name="Matsuura K."/>
            <person name="Barry K."/>
            <person name="Labutti K."/>
            <person name="Kuo R."/>
            <person name="Ohm R.A."/>
            <person name="Bhattacharya S.S."/>
            <person name="Shirouzu T."/>
            <person name="Yoshinaga Y."/>
            <person name="Martin F.M."/>
            <person name="Grigoriev I.V."/>
            <person name="Hibbett D.S."/>
        </authorList>
    </citation>
    <scope>NUCLEOTIDE SEQUENCE [LARGE SCALE GENOMIC DNA]</scope>
    <source>
        <strain evidence="1 2">HHB12029</strain>
    </source>
</reference>
<proteinExistence type="predicted"/>
<protein>
    <submittedName>
        <fullName evidence="1">Uncharacterized protein</fullName>
    </submittedName>
</protein>
<evidence type="ECO:0000313" key="2">
    <source>
        <dbReference type="Proteomes" id="UP000077266"/>
    </source>
</evidence>
<dbReference type="AlphaFoldDB" id="A0A165D3G5"/>